<organism evidence="2 3">
    <name type="scientific">Solirubrobacter phytolaccae</name>
    <dbReference type="NCBI Taxonomy" id="1404360"/>
    <lineage>
        <taxon>Bacteria</taxon>
        <taxon>Bacillati</taxon>
        <taxon>Actinomycetota</taxon>
        <taxon>Thermoleophilia</taxon>
        <taxon>Solirubrobacterales</taxon>
        <taxon>Solirubrobacteraceae</taxon>
        <taxon>Solirubrobacter</taxon>
    </lineage>
</organism>
<sequence>MAEKAPKAKAKASASEKGVLAALPSARPPRLGAPRHAAPKHAAARTRPRAVRSGAPELKAHRAVDPPPKPIGAPKGTELVTTAIRATGELAQIGFVVGGQVVKRTISRLPRP</sequence>
<reference evidence="2" key="1">
    <citation type="submission" date="2022-10" db="EMBL/GenBank/DDBJ databases">
        <title>The WGS of Solirubrobacter phytolaccae KCTC 29190.</title>
        <authorList>
            <person name="Jiang Z."/>
        </authorList>
    </citation>
    <scope>NUCLEOTIDE SEQUENCE</scope>
    <source>
        <strain evidence="2">KCTC 29190</strain>
    </source>
</reference>
<keyword evidence="3" id="KW-1185">Reference proteome</keyword>
<feature type="region of interest" description="Disordered" evidence="1">
    <location>
        <begin position="1"/>
        <end position="75"/>
    </location>
</feature>
<evidence type="ECO:0000256" key="1">
    <source>
        <dbReference type="SAM" id="MobiDB-lite"/>
    </source>
</evidence>
<gene>
    <name evidence="2" type="ORF">OJ997_29885</name>
</gene>
<proteinExistence type="predicted"/>
<evidence type="ECO:0000313" key="2">
    <source>
        <dbReference type="EMBL" id="MDA0184551.1"/>
    </source>
</evidence>
<comment type="caution">
    <text evidence="2">The sequence shown here is derived from an EMBL/GenBank/DDBJ whole genome shotgun (WGS) entry which is preliminary data.</text>
</comment>
<protein>
    <submittedName>
        <fullName evidence="2">Uncharacterized protein</fullName>
    </submittedName>
</protein>
<dbReference type="AlphaFoldDB" id="A0A9X3SCE0"/>
<dbReference type="Proteomes" id="UP001147653">
    <property type="component" value="Unassembled WGS sequence"/>
</dbReference>
<evidence type="ECO:0000313" key="3">
    <source>
        <dbReference type="Proteomes" id="UP001147653"/>
    </source>
</evidence>
<accession>A0A9X3SCE0</accession>
<dbReference type="RefSeq" id="WP_270029006.1">
    <property type="nucleotide sequence ID" value="NZ_JAPDDP010000079.1"/>
</dbReference>
<name>A0A9X3SCE0_9ACTN</name>
<dbReference type="EMBL" id="JAPDDP010000079">
    <property type="protein sequence ID" value="MDA0184551.1"/>
    <property type="molecule type" value="Genomic_DNA"/>
</dbReference>
<feature type="compositionally biased region" description="Basic residues" evidence="1">
    <location>
        <begin position="37"/>
        <end position="50"/>
    </location>
</feature>